<comment type="caution">
    <text evidence="2">The sequence shown here is derived from an EMBL/GenBank/DDBJ whole genome shotgun (WGS) entry which is preliminary data.</text>
</comment>
<feature type="region of interest" description="Disordered" evidence="1">
    <location>
        <begin position="335"/>
        <end position="381"/>
    </location>
</feature>
<evidence type="ECO:0000256" key="1">
    <source>
        <dbReference type="SAM" id="MobiDB-lite"/>
    </source>
</evidence>
<feature type="region of interest" description="Disordered" evidence="1">
    <location>
        <begin position="907"/>
        <end position="954"/>
    </location>
</feature>
<feature type="compositionally biased region" description="Basic and acidic residues" evidence="1">
    <location>
        <begin position="681"/>
        <end position="698"/>
    </location>
</feature>
<feature type="region of interest" description="Disordered" evidence="1">
    <location>
        <begin position="527"/>
        <end position="592"/>
    </location>
</feature>
<feature type="compositionally biased region" description="Low complexity" evidence="1">
    <location>
        <begin position="339"/>
        <end position="381"/>
    </location>
</feature>
<keyword evidence="3" id="KW-1185">Reference proteome</keyword>
<feature type="compositionally biased region" description="Polar residues" evidence="1">
    <location>
        <begin position="771"/>
        <end position="785"/>
    </location>
</feature>
<dbReference type="EMBL" id="JABBWK010000012">
    <property type="protein sequence ID" value="KAG1903552.1"/>
    <property type="molecule type" value="Genomic_DNA"/>
</dbReference>
<feature type="compositionally biased region" description="Basic residues" evidence="1">
    <location>
        <begin position="575"/>
        <end position="585"/>
    </location>
</feature>
<feature type="region of interest" description="Disordered" evidence="1">
    <location>
        <begin position="50"/>
        <end position="81"/>
    </location>
</feature>
<dbReference type="AlphaFoldDB" id="A0AAD4HP16"/>
<feature type="compositionally biased region" description="Polar residues" evidence="1">
    <location>
        <begin position="281"/>
        <end position="291"/>
    </location>
</feature>
<feature type="region of interest" description="Disordered" evidence="1">
    <location>
        <begin position="661"/>
        <end position="818"/>
    </location>
</feature>
<feature type="compositionally biased region" description="Polar residues" evidence="1">
    <location>
        <begin position="257"/>
        <end position="274"/>
    </location>
</feature>
<feature type="region of interest" description="Disordered" evidence="1">
    <location>
        <begin position="130"/>
        <end position="149"/>
    </location>
</feature>
<sequence>MSRSDPNPRHKLFLYVHLFPPRDFSQVAMSQPCDALQAVAVAHRPALRERAGQPLSTPAPPAGYPTSVHASRPLRSSPLAGPAFSSNPSIVSIESSQSHCPSLFSIDVGPYSRSQPSSIISHTGSISATTSSHAHRAPRPLVGPSKSAGAIPTLGLDARPYSRSPPSSFISYTGSASSSSFSSHAHRAPTTGSVKSTISTLNLFRRHAKDEPAAPLPTQAPLIFGHSRSASFPSQTVPTPAHVPQAYSPSVARPVSRTPSVSRNPNDNWMSSTPFGPASTPRFSRQAMSSQPVVMPLSAREYRRRKCASMMTNTVYSAASGSPVSGKEGVNFLPHIEEASGPSPSVSSSGNRSSRRASSPSLPSSRLSLPPSSREPALSETSSISSSFFSLSSENEAENAVITAVDPGATPCRRMSYPNPTQRHSRISLVDAVSRLSQMSGTSGDTVFLDMDDSLNPRQRQISVTEDDGVLRRASSRRVLRRASSRRKKPDAPSREPLMADAAAQPTALQEHTRVVRILEASEVSSTPVLHSTFSGASHDREELVSGDISTEQAAPESKMDSKAPGTSSAEAQVRSRKKLTKSRKQSIQVPQAQLVTPSLPWIPRPSSPFFRGSAKQNIPNVSTSDATLQENVPLTEEIGDNAKENKRLGRRLTFQFIPSPSFYRRPKSASGSAPSLDLRSPMRNDARQRIPEPDSRYGMDNSLTGSATTITLLPPPPITSSSSVSSSAGNSTSSLTDGSSTMGSRDTGATSINAPNLQTASRGAEYSSPKIPSNLKQSMVMQWTSDDDSDQQDNSRHASKTFVDPPNASHDQEVQASSSSFCTVTSYASFTSYATSGSVPTALDTKNTFRHHDQAPDPNVHPMWTVPMVTITAASPTIPPPRAKEISPILHEPHVEASFLAVPVPIPTPRPTARLKRPRPRPRPQTAPASPTVPHFPTPISKSPRTAGASSRFTSIFRSLLSRAG</sequence>
<feature type="compositionally biased region" description="Polar residues" evidence="1">
    <location>
        <begin position="941"/>
        <end position="954"/>
    </location>
</feature>
<organism evidence="2 3">
    <name type="scientific">Suillus fuscotomentosus</name>
    <dbReference type="NCBI Taxonomy" id="1912939"/>
    <lineage>
        <taxon>Eukaryota</taxon>
        <taxon>Fungi</taxon>
        <taxon>Dikarya</taxon>
        <taxon>Basidiomycota</taxon>
        <taxon>Agaricomycotina</taxon>
        <taxon>Agaricomycetes</taxon>
        <taxon>Agaricomycetidae</taxon>
        <taxon>Boletales</taxon>
        <taxon>Suillineae</taxon>
        <taxon>Suillaceae</taxon>
        <taxon>Suillus</taxon>
    </lineage>
</organism>
<feature type="compositionally biased region" description="Polar residues" evidence="1">
    <location>
        <begin position="738"/>
        <end position="762"/>
    </location>
</feature>
<feature type="region of interest" description="Disordered" evidence="1">
    <location>
        <begin position="403"/>
        <end position="423"/>
    </location>
</feature>
<feature type="region of interest" description="Disordered" evidence="1">
    <location>
        <begin position="475"/>
        <end position="509"/>
    </location>
</feature>
<protein>
    <submittedName>
        <fullName evidence="2">Uncharacterized protein</fullName>
    </submittedName>
</protein>
<feature type="compositionally biased region" description="Basic residues" evidence="1">
    <location>
        <begin position="914"/>
        <end position="923"/>
    </location>
</feature>
<feature type="region of interest" description="Disordered" evidence="1">
    <location>
        <begin position="247"/>
        <end position="291"/>
    </location>
</feature>
<dbReference type="Proteomes" id="UP001195769">
    <property type="component" value="Unassembled WGS sequence"/>
</dbReference>
<proteinExistence type="predicted"/>
<evidence type="ECO:0000313" key="3">
    <source>
        <dbReference type="Proteomes" id="UP001195769"/>
    </source>
</evidence>
<name>A0AAD4HP16_9AGAM</name>
<feature type="compositionally biased region" description="Low complexity" evidence="1">
    <location>
        <begin position="720"/>
        <end position="737"/>
    </location>
</feature>
<gene>
    <name evidence="2" type="ORF">F5891DRAFT_1016967</name>
</gene>
<evidence type="ECO:0000313" key="2">
    <source>
        <dbReference type="EMBL" id="KAG1903552.1"/>
    </source>
</evidence>
<dbReference type="GeneID" id="64655271"/>
<accession>A0AAD4HP16</accession>
<feature type="compositionally biased region" description="Basic residues" evidence="1">
    <location>
        <begin position="475"/>
        <end position="489"/>
    </location>
</feature>
<feature type="compositionally biased region" description="Polar residues" evidence="1">
    <location>
        <begin position="527"/>
        <end position="536"/>
    </location>
</feature>
<dbReference type="RefSeq" id="XP_041229127.1">
    <property type="nucleotide sequence ID" value="XM_041360973.1"/>
</dbReference>
<reference evidence="2" key="1">
    <citation type="journal article" date="2020" name="New Phytol.">
        <title>Comparative genomics reveals dynamic genome evolution in host specialist ectomycorrhizal fungi.</title>
        <authorList>
            <person name="Lofgren L.A."/>
            <person name="Nguyen N.H."/>
            <person name="Vilgalys R."/>
            <person name="Ruytinx J."/>
            <person name="Liao H.L."/>
            <person name="Branco S."/>
            <person name="Kuo A."/>
            <person name="LaButti K."/>
            <person name="Lipzen A."/>
            <person name="Andreopoulos W."/>
            <person name="Pangilinan J."/>
            <person name="Riley R."/>
            <person name="Hundley H."/>
            <person name="Na H."/>
            <person name="Barry K."/>
            <person name="Grigoriev I.V."/>
            <person name="Stajich J.E."/>
            <person name="Kennedy P.G."/>
        </authorList>
    </citation>
    <scope>NUCLEOTIDE SEQUENCE</scope>
    <source>
        <strain evidence="2">FC203</strain>
    </source>
</reference>